<keyword evidence="4" id="KW-1185">Reference proteome</keyword>
<reference evidence="4" key="1">
    <citation type="journal article" date="2023" name="Int. J. Syst. Evol. Microbiol.">
        <title>Claveliimonas bilis gen. nov., sp. nov., deoxycholic acid-producing bacteria isolated from human faeces, and reclassification of Sellimonas monacensis Zenner et al. 2021 as Claveliimonas monacensis comb. nov.</title>
        <authorList>
            <person name="Hisatomi A."/>
            <person name="Kastawa N.W.E.P.G."/>
            <person name="Song I."/>
            <person name="Ohkuma M."/>
            <person name="Fukiya S."/>
            <person name="Sakamoto M."/>
        </authorList>
    </citation>
    <scope>NUCLEOTIDE SEQUENCE [LARGE SCALE GENOMIC DNA]</scope>
    <source>
        <strain evidence="4">12BBH14</strain>
    </source>
</reference>
<feature type="compositionally biased region" description="Polar residues" evidence="1">
    <location>
        <begin position="9"/>
        <end position="22"/>
    </location>
</feature>
<evidence type="ECO:0000256" key="1">
    <source>
        <dbReference type="SAM" id="MobiDB-lite"/>
    </source>
</evidence>
<keyword evidence="2" id="KW-0812">Transmembrane</keyword>
<name>A0ABN6Z3G9_9FIRM</name>
<keyword evidence="2" id="KW-1133">Transmembrane helix</keyword>
<gene>
    <name evidence="3" type="ORF">Lac1_12700</name>
</gene>
<evidence type="ECO:0000313" key="4">
    <source>
        <dbReference type="Proteomes" id="UP001305815"/>
    </source>
</evidence>
<evidence type="ECO:0008006" key="5">
    <source>
        <dbReference type="Google" id="ProtNLM"/>
    </source>
</evidence>
<protein>
    <recommendedName>
        <fullName evidence="5">Cell division protein FtsL</fullName>
    </recommendedName>
</protein>
<accession>A0ABN6Z3G9</accession>
<dbReference type="RefSeq" id="WP_230106537.1">
    <property type="nucleotide sequence ID" value="NZ_AP024845.1"/>
</dbReference>
<dbReference type="Proteomes" id="UP001305815">
    <property type="component" value="Chromosome"/>
</dbReference>
<dbReference type="EMBL" id="AP027742">
    <property type="protein sequence ID" value="BDZ77087.1"/>
    <property type="molecule type" value="Genomic_DNA"/>
</dbReference>
<proteinExistence type="predicted"/>
<feature type="compositionally biased region" description="Basic and acidic residues" evidence="1">
    <location>
        <begin position="35"/>
        <end position="50"/>
    </location>
</feature>
<organism evidence="3 4">
    <name type="scientific">Claveliimonas bilis</name>
    <dbReference type="NCBI Taxonomy" id="3028070"/>
    <lineage>
        <taxon>Bacteria</taxon>
        <taxon>Bacillati</taxon>
        <taxon>Bacillota</taxon>
        <taxon>Clostridia</taxon>
        <taxon>Lachnospirales</taxon>
        <taxon>Lachnospiraceae</taxon>
        <taxon>Claveliimonas</taxon>
    </lineage>
</organism>
<evidence type="ECO:0000313" key="3">
    <source>
        <dbReference type="EMBL" id="BDZ77087.1"/>
    </source>
</evidence>
<evidence type="ECO:0000256" key="2">
    <source>
        <dbReference type="SAM" id="Phobius"/>
    </source>
</evidence>
<feature type="transmembrane region" description="Helical" evidence="2">
    <location>
        <begin position="71"/>
        <end position="90"/>
    </location>
</feature>
<keyword evidence="2" id="KW-0472">Membrane</keyword>
<feature type="compositionally biased region" description="Basic residues" evidence="1">
    <location>
        <begin position="51"/>
        <end position="60"/>
    </location>
</feature>
<sequence length="182" mass="21014">MAAGRTSKRQTAAYSRRSNPQSMYVYGNAVPKPEYTPEREPEKRRRDPQHTRRSRQIRQNQRKALKVNKGYVIFLTVAAVLALVICVNYVRLQSQITSRSRNITAMQEELADMKEENTTKYNTIMDSVNLEEVRDKAINELGMVYADKDQIVEYDNPNGDYVKQYEEIPDDGMLASSKDVQN</sequence>
<feature type="region of interest" description="Disordered" evidence="1">
    <location>
        <begin position="1"/>
        <end position="60"/>
    </location>
</feature>